<comment type="similarity">
    <text evidence="2">Belongs to the glycosyltransferase 29 family.</text>
</comment>
<evidence type="ECO:0000256" key="11">
    <source>
        <dbReference type="ARBA" id="ARBA00023136"/>
    </source>
</evidence>
<dbReference type="OMA" id="NECRMYK"/>
<dbReference type="InterPro" id="IPR038578">
    <property type="entry name" value="GT29-like_sf"/>
</dbReference>
<dbReference type="PANTHER" id="PTHR45906:SF4">
    <property type="entry name" value="ALPHA-N-ACETYL-NEURAMINYL-2,3-BETA-GALACTOSYL-1,3-N-ACETYL-GALACTOSAMINIDE ALPHA-2,6-SIALYLTRANSFERASE"/>
    <property type="match status" value="1"/>
</dbReference>
<dbReference type="GO" id="GO:0000139">
    <property type="term" value="C:Golgi membrane"/>
    <property type="evidence" value="ECO:0007669"/>
    <property type="project" value="UniProtKB-SubCell"/>
</dbReference>
<reference evidence="16" key="3">
    <citation type="submission" date="2025-09" db="UniProtKB">
        <authorList>
            <consortium name="Ensembl"/>
        </authorList>
    </citation>
    <scope>IDENTIFICATION</scope>
</reference>
<dbReference type="GO" id="GO:0006629">
    <property type="term" value="P:lipid metabolic process"/>
    <property type="evidence" value="ECO:0007669"/>
    <property type="project" value="UniProtKB-KW"/>
</dbReference>
<dbReference type="EMBL" id="AHAT01025373">
    <property type="status" value="NOT_ANNOTATED_CDS"/>
    <property type="molecule type" value="Genomic_DNA"/>
</dbReference>
<evidence type="ECO:0000256" key="10">
    <source>
        <dbReference type="ARBA" id="ARBA00023098"/>
    </source>
</evidence>
<comment type="subcellular location">
    <subcellularLocation>
        <location evidence="1">Golgi apparatus membrane</location>
        <topology evidence="1">Single-pass type II membrane protein</topology>
    </subcellularLocation>
</comment>
<evidence type="ECO:0000256" key="5">
    <source>
        <dbReference type="ARBA" id="ARBA00022692"/>
    </source>
</evidence>
<dbReference type="HOGENOM" id="CLU_061099_1_0_1"/>
<evidence type="ECO:0000256" key="9">
    <source>
        <dbReference type="ARBA" id="ARBA00023034"/>
    </source>
</evidence>
<dbReference type="eggNOG" id="KOG2692">
    <property type="taxonomic scope" value="Eukaryota"/>
</dbReference>
<evidence type="ECO:0000256" key="1">
    <source>
        <dbReference type="ARBA" id="ARBA00004323"/>
    </source>
</evidence>
<keyword evidence="5 15" id="KW-0812">Transmembrane</keyword>
<keyword evidence="13" id="KW-0325">Glycoprotein</keyword>
<feature type="transmembrane region" description="Helical" evidence="15">
    <location>
        <begin position="15"/>
        <end position="35"/>
    </location>
</feature>
<evidence type="ECO:0000256" key="7">
    <source>
        <dbReference type="ARBA" id="ARBA00022981"/>
    </source>
</evidence>
<dbReference type="Ensembl" id="ENSLOCT00000005063.1">
    <property type="protein sequence ID" value="ENSLOCP00000005055.1"/>
    <property type="gene ID" value="ENSLOCG00000004230.1"/>
</dbReference>
<evidence type="ECO:0000313" key="17">
    <source>
        <dbReference type="Proteomes" id="UP000018468"/>
    </source>
</evidence>
<dbReference type="EMBL" id="AHAT01025374">
    <property type="status" value="NOT_ANNOTATED_CDS"/>
    <property type="molecule type" value="Genomic_DNA"/>
</dbReference>
<keyword evidence="3" id="KW-0328">Glycosyltransferase</keyword>
<dbReference type="Gene3D" id="3.90.1480.20">
    <property type="entry name" value="Glycosyl transferase family 29"/>
    <property type="match status" value="1"/>
</dbReference>
<evidence type="ECO:0000256" key="4">
    <source>
        <dbReference type="ARBA" id="ARBA00022679"/>
    </source>
</evidence>
<keyword evidence="12" id="KW-1015">Disulfide bond</keyword>
<comment type="catalytic activity">
    <reaction evidence="14">
        <text>a ganglioside GM1b (d18:1(4E)) + CMP-N-acetyl-beta-neuraminate = a ganglioside GD1alpha (d18:1(4E)) + CMP + H(+)</text>
        <dbReference type="Rhea" id="RHEA:41968"/>
        <dbReference type="ChEBI" id="CHEBI:15378"/>
        <dbReference type="ChEBI" id="CHEBI:57812"/>
        <dbReference type="ChEBI" id="CHEBI:60377"/>
        <dbReference type="ChEBI" id="CHEBI:78568"/>
        <dbReference type="ChEBI" id="CHEBI:78569"/>
    </reaction>
    <physiologicalReaction direction="left-to-right" evidence="14">
        <dbReference type="Rhea" id="RHEA:41969"/>
    </physiologicalReaction>
</comment>
<proteinExistence type="inferred from homology"/>
<dbReference type="AlphaFoldDB" id="W5M9J6"/>
<protein>
    <recommendedName>
        <fullName evidence="18">ST6 N-acetylgalactosaminide alpha-2,6-sialyltransferase 3</fullName>
    </recommendedName>
</protein>
<dbReference type="PANTHER" id="PTHR45906">
    <property type="entry name" value="ALPHA-N-ACETYL-NEURAMINYL-2,3-BETA-GALACTOSYL-1, 3-N-ACETYL-GALACTOSAMINIDE ALPHA-2,6-SIALYLTRANSFERASE-LIKE"/>
    <property type="match status" value="1"/>
</dbReference>
<keyword evidence="7" id="KW-0730">Sialic acid</keyword>
<evidence type="ECO:0000256" key="13">
    <source>
        <dbReference type="ARBA" id="ARBA00023180"/>
    </source>
</evidence>
<evidence type="ECO:0000256" key="6">
    <source>
        <dbReference type="ARBA" id="ARBA00022968"/>
    </source>
</evidence>
<evidence type="ECO:0000256" key="3">
    <source>
        <dbReference type="ARBA" id="ARBA00022676"/>
    </source>
</evidence>
<name>W5M9J6_LEPOC</name>
<sequence length="295" mass="34177">FVRVESRCFFFRYKLLWVGVGVTTAFAVLVCYNHVTKHIQAPAVSDIGLHGYVSISTGQYLDIHCKRCALVSSSGRMQNSRHGGDIDRADCVIRMNNAPTLGYEADVGHKTTLRVVSHTSVPLLLKNDTYYFGRSADTVYVFWGPEGNMRMDGKGRIFNALFRVAKKYPQAKVYTVTRERVLYCDSVFQNETGKNRSFRKGVYIVLQNYCIIFNHNYQYSLTSFFLVDIFKCFFQTNHTAVPYHYYERGKMDECHMYKAHERAPRGGHRFITEKAIFAKWATRKKIEFLHPSWTD</sequence>
<dbReference type="InterPro" id="IPR001675">
    <property type="entry name" value="Glyco_trans_29"/>
</dbReference>
<dbReference type="Bgee" id="ENSLOCG00000004230">
    <property type="expression patterns" value="Expressed in heart and 13 other cell types or tissues"/>
</dbReference>
<dbReference type="Pfam" id="PF00777">
    <property type="entry name" value="Glyco_transf_29"/>
    <property type="match status" value="1"/>
</dbReference>
<keyword evidence="4" id="KW-0808">Transferase</keyword>
<accession>W5M9J6</accession>
<keyword evidence="10" id="KW-0443">Lipid metabolism</keyword>
<evidence type="ECO:0000256" key="8">
    <source>
        <dbReference type="ARBA" id="ARBA00022989"/>
    </source>
</evidence>
<evidence type="ECO:0000256" key="12">
    <source>
        <dbReference type="ARBA" id="ARBA00023157"/>
    </source>
</evidence>
<evidence type="ECO:0000256" key="14">
    <source>
        <dbReference type="ARBA" id="ARBA00043744"/>
    </source>
</evidence>
<keyword evidence="9" id="KW-0333">Golgi apparatus</keyword>
<organism evidence="16 17">
    <name type="scientific">Lepisosteus oculatus</name>
    <name type="common">Spotted gar</name>
    <dbReference type="NCBI Taxonomy" id="7918"/>
    <lineage>
        <taxon>Eukaryota</taxon>
        <taxon>Metazoa</taxon>
        <taxon>Chordata</taxon>
        <taxon>Craniata</taxon>
        <taxon>Vertebrata</taxon>
        <taxon>Euteleostomi</taxon>
        <taxon>Actinopterygii</taxon>
        <taxon>Neopterygii</taxon>
        <taxon>Holostei</taxon>
        <taxon>Semionotiformes</taxon>
        <taxon>Lepisosteidae</taxon>
        <taxon>Lepisosteus</taxon>
    </lineage>
</organism>
<keyword evidence="17" id="KW-1185">Reference proteome</keyword>
<evidence type="ECO:0000256" key="15">
    <source>
        <dbReference type="SAM" id="Phobius"/>
    </source>
</evidence>
<keyword evidence="6" id="KW-0735">Signal-anchor</keyword>
<keyword evidence="8 15" id="KW-1133">Transmembrane helix</keyword>
<dbReference type="Proteomes" id="UP000018468">
    <property type="component" value="Linkage group LG21"/>
</dbReference>
<dbReference type="GeneTree" id="ENSGT00940000157958"/>
<keyword evidence="11 15" id="KW-0472">Membrane</keyword>
<dbReference type="STRING" id="7918.ENSLOCP00000005055"/>
<reference evidence="17" key="1">
    <citation type="submission" date="2011-12" db="EMBL/GenBank/DDBJ databases">
        <title>The Draft Genome of Lepisosteus oculatus.</title>
        <authorList>
            <consortium name="The Broad Institute Genome Assembly &amp; Analysis Group"/>
            <consortium name="Computational R&amp;D Group"/>
            <consortium name="and Sequencing Platform"/>
            <person name="Di Palma F."/>
            <person name="Alfoldi J."/>
            <person name="Johnson J."/>
            <person name="Berlin A."/>
            <person name="Gnerre S."/>
            <person name="Jaffe D."/>
            <person name="MacCallum I."/>
            <person name="Young S."/>
            <person name="Walker B.J."/>
            <person name="Lander E.S."/>
            <person name="Lindblad-Toh K."/>
        </authorList>
    </citation>
    <scope>NUCLEOTIDE SEQUENCE [LARGE SCALE GENOMIC DNA]</scope>
</reference>
<dbReference type="InParanoid" id="W5M9J6"/>
<evidence type="ECO:0000256" key="2">
    <source>
        <dbReference type="ARBA" id="ARBA00006003"/>
    </source>
</evidence>
<reference evidence="16" key="2">
    <citation type="submission" date="2025-08" db="UniProtKB">
        <authorList>
            <consortium name="Ensembl"/>
        </authorList>
    </citation>
    <scope>IDENTIFICATION</scope>
</reference>
<evidence type="ECO:0000313" key="16">
    <source>
        <dbReference type="Ensembl" id="ENSLOCP00000005055.1"/>
    </source>
</evidence>
<dbReference type="GO" id="GO:0008373">
    <property type="term" value="F:sialyltransferase activity"/>
    <property type="evidence" value="ECO:0007669"/>
    <property type="project" value="InterPro"/>
</dbReference>
<evidence type="ECO:0008006" key="18">
    <source>
        <dbReference type="Google" id="ProtNLM"/>
    </source>
</evidence>
<dbReference type="FunCoup" id="W5M9J6">
    <property type="interactions" value="19"/>
</dbReference>